<dbReference type="Pfam" id="PF03960">
    <property type="entry name" value="ArsC"/>
    <property type="match status" value="1"/>
</dbReference>
<dbReference type="CDD" id="cd03034">
    <property type="entry name" value="ArsC_ArsC"/>
    <property type="match status" value="1"/>
</dbReference>
<dbReference type="Gene3D" id="3.40.30.10">
    <property type="entry name" value="Glutaredoxin"/>
    <property type="match status" value="1"/>
</dbReference>
<dbReference type="GO" id="GO:0008794">
    <property type="term" value="F:arsenate reductase (glutaredoxin) activity"/>
    <property type="evidence" value="ECO:0007669"/>
    <property type="project" value="UniProtKB-UniRule"/>
</dbReference>
<comment type="catalytic activity">
    <reaction evidence="4">
        <text>[glutaredoxin]-dithiol + arsenate + glutathione + H(+) = glutathionyl-S-S-[glutaredoxin] + arsenite + H2O</text>
        <dbReference type="Rhea" id="RHEA:22016"/>
        <dbReference type="Rhea" id="RHEA-COMP:10729"/>
        <dbReference type="Rhea" id="RHEA-COMP:17668"/>
        <dbReference type="ChEBI" id="CHEBI:15377"/>
        <dbReference type="ChEBI" id="CHEBI:15378"/>
        <dbReference type="ChEBI" id="CHEBI:29242"/>
        <dbReference type="ChEBI" id="CHEBI:29950"/>
        <dbReference type="ChEBI" id="CHEBI:48597"/>
        <dbReference type="ChEBI" id="CHEBI:57925"/>
        <dbReference type="ChEBI" id="CHEBI:146199"/>
        <dbReference type="EC" id="1.20.4.1"/>
    </reaction>
</comment>
<comment type="caution">
    <text evidence="5">The sequence shown here is derived from an EMBL/GenBank/DDBJ whole genome shotgun (WGS) entry which is preliminary data.</text>
</comment>
<dbReference type="InterPro" id="IPR006659">
    <property type="entry name" value="Arsenate_reductase"/>
</dbReference>
<evidence type="ECO:0000256" key="1">
    <source>
        <dbReference type="ARBA" id="ARBA00007198"/>
    </source>
</evidence>
<evidence type="ECO:0000313" key="5">
    <source>
        <dbReference type="EMBL" id="TQV77072.1"/>
    </source>
</evidence>
<comment type="similarity">
    <text evidence="1 3 4">Belongs to the ArsC family.</text>
</comment>
<name>A0A545TIM3_9GAMM</name>
<dbReference type="PANTHER" id="PTHR30041">
    <property type="entry name" value="ARSENATE REDUCTASE"/>
    <property type="match status" value="1"/>
</dbReference>
<dbReference type="OrthoDB" id="9790554at2"/>
<keyword evidence="6" id="KW-1185">Reference proteome</keyword>
<gene>
    <name evidence="5" type="primary">arsC</name>
    <name evidence="5" type="ORF">FLL45_03715</name>
</gene>
<dbReference type="SUPFAM" id="SSF52833">
    <property type="entry name" value="Thioredoxin-like"/>
    <property type="match status" value="1"/>
</dbReference>
<dbReference type="Proteomes" id="UP000317839">
    <property type="component" value="Unassembled WGS sequence"/>
</dbReference>
<dbReference type="PROSITE" id="PS51353">
    <property type="entry name" value="ARSC"/>
    <property type="match status" value="1"/>
</dbReference>
<protein>
    <recommendedName>
        <fullName evidence="4">Arsenate reductase</fullName>
        <ecNumber evidence="4">1.20.4.1</ecNumber>
    </recommendedName>
</protein>
<organism evidence="5 6">
    <name type="scientific">Aliikangiella marina</name>
    <dbReference type="NCBI Taxonomy" id="1712262"/>
    <lineage>
        <taxon>Bacteria</taxon>
        <taxon>Pseudomonadati</taxon>
        <taxon>Pseudomonadota</taxon>
        <taxon>Gammaproteobacteria</taxon>
        <taxon>Oceanospirillales</taxon>
        <taxon>Pleioneaceae</taxon>
        <taxon>Aliikangiella</taxon>
    </lineage>
</organism>
<dbReference type="InterPro" id="IPR006660">
    <property type="entry name" value="Arsenate_reductase-like"/>
</dbReference>
<evidence type="ECO:0000256" key="3">
    <source>
        <dbReference type="PROSITE-ProRule" id="PRU01282"/>
    </source>
</evidence>
<dbReference type="NCBIfam" id="TIGR00014">
    <property type="entry name" value="arsC"/>
    <property type="match status" value="1"/>
</dbReference>
<sequence>MASFTIYHNPRCSKSRQTLEILNDKGVDVEIVEYLKTPPSKTKLKSILKALDMQPQDLMRKKEAEYKEAGLDDTTLTKEQQVEKMVAFPKVIERPIVVSGDKAVIGRPPENVLDLI</sequence>
<dbReference type="RefSeq" id="WP_142888432.1">
    <property type="nucleotide sequence ID" value="NZ_VIKR01000001.1"/>
</dbReference>
<accession>A0A545TIM3</accession>
<dbReference type="EMBL" id="VIKR01000001">
    <property type="protein sequence ID" value="TQV77072.1"/>
    <property type="molecule type" value="Genomic_DNA"/>
</dbReference>
<reference evidence="5 6" key="1">
    <citation type="submission" date="2019-06" db="EMBL/GenBank/DDBJ databases">
        <title>Draft genome of Aliikangiella marina GYP-15.</title>
        <authorList>
            <person name="Wang G."/>
        </authorList>
    </citation>
    <scope>NUCLEOTIDE SEQUENCE [LARGE SCALE GENOMIC DNA]</scope>
    <source>
        <strain evidence="5 6">GYP-15</strain>
    </source>
</reference>
<evidence type="ECO:0000313" key="6">
    <source>
        <dbReference type="Proteomes" id="UP000317839"/>
    </source>
</evidence>
<keyword evidence="2 4" id="KW-0560">Oxidoreductase</keyword>
<dbReference type="EC" id="1.20.4.1" evidence="4"/>
<dbReference type="InterPro" id="IPR036249">
    <property type="entry name" value="Thioredoxin-like_sf"/>
</dbReference>
<dbReference type="AlphaFoldDB" id="A0A545TIM3"/>
<evidence type="ECO:0000256" key="4">
    <source>
        <dbReference type="RuleBase" id="RU362029"/>
    </source>
</evidence>
<evidence type="ECO:0000256" key="2">
    <source>
        <dbReference type="ARBA" id="ARBA00023002"/>
    </source>
</evidence>
<proteinExistence type="inferred from homology"/>
<dbReference type="PANTHER" id="PTHR30041:SF4">
    <property type="entry name" value="ARSENATE REDUCTASE"/>
    <property type="match status" value="1"/>
</dbReference>